<dbReference type="AlphaFoldDB" id="A0A1H9W4M6"/>
<name>A0A1H9W4M6_9SPHI</name>
<dbReference type="InterPro" id="IPR011990">
    <property type="entry name" value="TPR-like_helical_dom_sf"/>
</dbReference>
<evidence type="ECO:0000256" key="1">
    <source>
        <dbReference type="SAM" id="SignalP"/>
    </source>
</evidence>
<evidence type="ECO:0000313" key="2">
    <source>
        <dbReference type="EMBL" id="SES28734.1"/>
    </source>
</evidence>
<dbReference type="Gene3D" id="1.25.40.390">
    <property type="match status" value="1"/>
</dbReference>
<accession>A0A1H9W4M6</accession>
<dbReference type="PROSITE" id="PS51257">
    <property type="entry name" value="PROKAR_LIPOPROTEIN"/>
    <property type="match status" value="1"/>
</dbReference>
<reference evidence="2 3" key="1">
    <citation type="submission" date="2016-10" db="EMBL/GenBank/DDBJ databases">
        <authorList>
            <person name="de Groot N.N."/>
        </authorList>
    </citation>
    <scope>NUCLEOTIDE SEQUENCE [LARGE SCALE GENOMIC DNA]</scope>
    <source>
        <strain evidence="2 3">DSM 18610</strain>
    </source>
</reference>
<proteinExistence type="predicted"/>
<feature type="chain" id="PRO_5011789585" evidence="1">
    <location>
        <begin position="22"/>
        <end position="477"/>
    </location>
</feature>
<dbReference type="RefSeq" id="WP_090889741.1">
    <property type="nucleotide sequence ID" value="NZ_FOGG01000058.1"/>
</dbReference>
<keyword evidence="1" id="KW-0732">Signal</keyword>
<dbReference type="EMBL" id="FOGG01000058">
    <property type="protein sequence ID" value="SES28734.1"/>
    <property type="molecule type" value="Genomic_DNA"/>
</dbReference>
<dbReference type="STRING" id="390241.SAMN04488023_1588"/>
<feature type="signal peptide" evidence="1">
    <location>
        <begin position="1"/>
        <end position="21"/>
    </location>
</feature>
<gene>
    <name evidence="2" type="ORF">SAMN04488023_1588</name>
</gene>
<protein>
    <submittedName>
        <fullName evidence="2">Starch-binding associating with outer membrane</fullName>
    </submittedName>
</protein>
<dbReference type="Pfam" id="PF12771">
    <property type="entry name" value="SusD-like_2"/>
    <property type="match status" value="1"/>
</dbReference>
<dbReference type="OrthoDB" id="9766256at2"/>
<keyword evidence="3" id="KW-1185">Reference proteome</keyword>
<evidence type="ECO:0000313" key="3">
    <source>
        <dbReference type="Proteomes" id="UP000199572"/>
    </source>
</evidence>
<dbReference type="Proteomes" id="UP000199572">
    <property type="component" value="Unassembled WGS sequence"/>
</dbReference>
<sequence>MTNKKYIIALTLSVLSLSACKKDLQDTNKNPNEAETAQPDYLLANAIKSASDNYYSTSNTMDASLLFVQHWSKIQYTDADRYIFTNSSFEGGWKSYYTQSLGDLNALIAIADKSGNPNYKAVALTLRSWVFSLLTDAYGNIPYSDALDINKLNPTYDDQRAVYLGLIADLKTALSTYTTTGNAIAGDPIFTGNINRWRKFANALRFRLALRIADREPVLAQQVITEVLADPAGLLAEEAETAKLTYFTSPNQNPIAKIFETRDDYRISKTTVDKLKSLSDPRLPVFANKTATATPEVYVGIPNGLTTGDAANLGFAKTSKPGDFFTKATAPAIILSYSESLFDRAEAAARGFTTENAASLYQRGITVSLQYYGVDATAIQTYLAQPAVAYDATNFKKSIGEQKWIALFGQGLEAYAEWRRLDYPQLQPAVAGVLDGKIPLRFIYPGSEQSLNKNSYSAAVAKQGADVLTTRLWFDVN</sequence>
<organism evidence="2 3">
    <name type="scientific">Pedobacter rhizosphaerae</name>
    <dbReference type="NCBI Taxonomy" id="390241"/>
    <lineage>
        <taxon>Bacteria</taxon>
        <taxon>Pseudomonadati</taxon>
        <taxon>Bacteroidota</taxon>
        <taxon>Sphingobacteriia</taxon>
        <taxon>Sphingobacteriales</taxon>
        <taxon>Sphingobacteriaceae</taxon>
        <taxon>Pedobacter</taxon>
    </lineage>
</organism>
<dbReference type="InterPro" id="IPR041662">
    <property type="entry name" value="SusD-like_2"/>
</dbReference>
<dbReference type="SUPFAM" id="SSF48452">
    <property type="entry name" value="TPR-like"/>
    <property type="match status" value="1"/>
</dbReference>